<evidence type="ECO:0000313" key="17">
    <source>
        <dbReference type="Proteomes" id="UP000276634"/>
    </source>
</evidence>
<name>A0A3N1Y6T7_9GAMM</name>
<keyword evidence="6 12" id="KW-0997">Cell inner membrane</keyword>
<evidence type="ECO:0000256" key="7">
    <source>
        <dbReference type="ARBA" id="ARBA00022618"/>
    </source>
</evidence>
<evidence type="ECO:0000313" key="16">
    <source>
        <dbReference type="EMBL" id="ROR34241.1"/>
    </source>
</evidence>
<accession>A0A3N1Y6T7</accession>
<evidence type="ECO:0000259" key="14">
    <source>
        <dbReference type="Pfam" id="PF02687"/>
    </source>
</evidence>
<keyword evidence="9 13" id="KW-1133">Transmembrane helix</keyword>
<dbReference type="EMBL" id="RJVI01000001">
    <property type="protein sequence ID" value="ROR34241.1"/>
    <property type="molecule type" value="Genomic_DNA"/>
</dbReference>
<evidence type="ECO:0000256" key="9">
    <source>
        <dbReference type="ARBA" id="ARBA00022989"/>
    </source>
</evidence>
<keyword evidence="17" id="KW-1185">Reference proteome</keyword>
<protein>
    <recommendedName>
        <fullName evidence="4 12">Cell division protein FtsX</fullName>
    </recommendedName>
</protein>
<evidence type="ECO:0000256" key="10">
    <source>
        <dbReference type="ARBA" id="ARBA00023136"/>
    </source>
</evidence>
<comment type="similarity">
    <text evidence="2 12">Belongs to the ABC-4 integral membrane protein family. FtsX subfamily.</text>
</comment>
<evidence type="ECO:0000256" key="12">
    <source>
        <dbReference type="PIRNR" id="PIRNR003097"/>
    </source>
</evidence>
<dbReference type="GO" id="GO:0032153">
    <property type="term" value="C:cell division site"/>
    <property type="evidence" value="ECO:0007669"/>
    <property type="project" value="TreeGrafter"/>
</dbReference>
<evidence type="ECO:0000256" key="1">
    <source>
        <dbReference type="ARBA" id="ARBA00004429"/>
    </source>
</evidence>
<keyword evidence="11 12" id="KW-0131">Cell cycle</keyword>
<evidence type="ECO:0000256" key="11">
    <source>
        <dbReference type="ARBA" id="ARBA00023306"/>
    </source>
</evidence>
<feature type="transmembrane region" description="Helical" evidence="13">
    <location>
        <begin position="41"/>
        <end position="64"/>
    </location>
</feature>
<keyword evidence="5 12" id="KW-1003">Cell membrane</keyword>
<dbReference type="Pfam" id="PF02687">
    <property type="entry name" value="FtsX"/>
    <property type="match status" value="1"/>
</dbReference>
<evidence type="ECO:0000256" key="4">
    <source>
        <dbReference type="ARBA" id="ARBA00021907"/>
    </source>
</evidence>
<comment type="subcellular location">
    <subcellularLocation>
        <location evidence="1">Cell inner membrane</location>
        <topology evidence="1">Multi-pass membrane protein</topology>
    </subcellularLocation>
</comment>
<feature type="domain" description="FtsX extracellular" evidence="15">
    <location>
        <begin position="79"/>
        <end position="171"/>
    </location>
</feature>
<dbReference type="Pfam" id="PF18075">
    <property type="entry name" value="FtsX_ECD"/>
    <property type="match status" value="1"/>
</dbReference>
<organism evidence="16 17">
    <name type="scientific">Inmirania thermothiophila</name>
    <dbReference type="NCBI Taxonomy" id="1750597"/>
    <lineage>
        <taxon>Bacteria</taxon>
        <taxon>Pseudomonadati</taxon>
        <taxon>Pseudomonadota</taxon>
        <taxon>Gammaproteobacteria</taxon>
        <taxon>Chromatiales</taxon>
        <taxon>Ectothiorhodospiraceae</taxon>
        <taxon>Inmirania</taxon>
    </lineage>
</organism>
<feature type="transmembrane region" description="Helical" evidence="13">
    <location>
        <begin position="193"/>
        <end position="213"/>
    </location>
</feature>
<dbReference type="PANTHER" id="PTHR47755:SF1">
    <property type="entry name" value="CELL DIVISION PROTEIN FTSX"/>
    <property type="match status" value="1"/>
</dbReference>
<dbReference type="InterPro" id="IPR003838">
    <property type="entry name" value="ABC3_permease_C"/>
</dbReference>
<feature type="transmembrane region" description="Helical" evidence="13">
    <location>
        <begin position="247"/>
        <end position="267"/>
    </location>
</feature>
<evidence type="ECO:0000256" key="5">
    <source>
        <dbReference type="ARBA" id="ARBA00022475"/>
    </source>
</evidence>
<keyword evidence="10 12" id="KW-0472">Membrane</keyword>
<feature type="domain" description="ABC3 transporter permease C-terminal" evidence="14">
    <location>
        <begin position="197"/>
        <end position="316"/>
    </location>
</feature>
<feature type="transmembrane region" description="Helical" evidence="13">
    <location>
        <begin position="291"/>
        <end position="311"/>
    </location>
</feature>
<dbReference type="GO" id="GO:0051301">
    <property type="term" value="P:cell division"/>
    <property type="evidence" value="ECO:0007669"/>
    <property type="project" value="UniProtKB-KW"/>
</dbReference>
<dbReference type="Proteomes" id="UP000276634">
    <property type="component" value="Unassembled WGS sequence"/>
</dbReference>
<dbReference type="PIRSF" id="PIRSF003097">
    <property type="entry name" value="FtsX"/>
    <property type="match status" value="1"/>
</dbReference>
<dbReference type="InterPro" id="IPR040690">
    <property type="entry name" value="FtsX_ECD"/>
</dbReference>
<dbReference type="PANTHER" id="PTHR47755">
    <property type="entry name" value="CELL DIVISION PROTEIN FTSX"/>
    <property type="match status" value="1"/>
</dbReference>
<dbReference type="GO" id="GO:0005886">
    <property type="term" value="C:plasma membrane"/>
    <property type="evidence" value="ECO:0007669"/>
    <property type="project" value="UniProtKB-SubCell"/>
</dbReference>
<evidence type="ECO:0000256" key="13">
    <source>
        <dbReference type="SAM" id="Phobius"/>
    </source>
</evidence>
<comment type="function">
    <text evidence="12">Part of the ABC transporter FtsEX involved in cellular division.</text>
</comment>
<dbReference type="OrthoDB" id="9813411at2"/>
<reference evidence="16 17" key="1">
    <citation type="submission" date="2018-11" db="EMBL/GenBank/DDBJ databases">
        <title>Genomic Encyclopedia of Type Strains, Phase IV (KMG-IV): sequencing the most valuable type-strain genomes for metagenomic binning, comparative biology and taxonomic classification.</title>
        <authorList>
            <person name="Goeker M."/>
        </authorList>
    </citation>
    <scope>NUCLEOTIDE SEQUENCE [LARGE SCALE GENOMIC DNA]</scope>
    <source>
        <strain evidence="16 17">DSM 100275</strain>
    </source>
</reference>
<dbReference type="InterPro" id="IPR047590">
    <property type="entry name" value="FtsX_proteobact-type"/>
</dbReference>
<sequence length="321" mass="34244">MNGSRRRPDPAPRRLAPPLRLAQRHAQAGIGALGRLVRTPLASLMTAAVIGIALALPALFYVLLDNARALLGGWESGAQISLFLRDEVGDEEAAALAEALRTRAEVASVRLIRREEALEEFRRHSGLGAALDLLPDNPLPAVVVVTPRPEAATPEGSGRLREALAALPEVEAAQLDLAWLRRLHALLALARRGVLLLGALLAAAVLLVVGNTIRLDIQNRRQEIEVMKLVGAGDAFVRRPFLYGGMWYGLAGGVIAWLLVQGALWLLRGPAGELAGLYGSERTLRLMDGTASLVLLAVAAALGLAGSWLAVGRHLRAIEPR</sequence>
<comment type="caution">
    <text evidence="16">The sequence shown here is derived from an EMBL/GenBank/DDBJ whole genome shotgun (WGS) entry which is preliminary data.</text>
</comment>
<proteinExistence type="inferred from homology"/>
<evidence type="ECO:0000256" key="3">
    <source>
        <dbReference type="ARBA" id="ARBA00011160"/>
    </source>
</evidence>
<dbReference type="NCBIfam" id="TIGR00439">
    <property type="entry name" value="FtsX_Gneg"/>
    <property type="match status" value="1"/>
</dbReference>
<dbReference type="AlphaFoldDB" id="A0A3N1Y6T7"/>
<evidence type="ECO:0000256" key="6">
    <source>
        <dbReference type="ARBA" id="ARBA00022519"/>
    </source>
</evidence>
<gene>
    <name evidence="16" type="ORF">EDC57_0137</name>
</gene>
<evidence type="ECO:0000256" key="8">
    <source>
        <dbReference type="ARBA" id="ARBA00022692"/>
    </source>
</evidence>
<evidence type="ECO:0000256" key="2">
    <source>
        <dbReference type="ARBA" id="ARBA00007379"/>
    </source>
</evidence>
<evidence type="ECO:0000259" key="15">
    <source>
        <dbReference type="Pfam" id="PF18075"/>
    </source>
</evidence>
<comment type="subunit">
    <text evidence="3">Forms a membrane-associated complex with FtsE.</text>
</comment>
<dbReference type="InterPro" id="IPR004513">
    <property type="entry name" value="FtsX"/>
</dbReference>
<dbReference type="RefSeq" id="WP_123399253.1">
    <property type="nucleotide sequence ID" value="NZ_RJVI01000001.1"/>
</dbReference>
<keyword evidence="8 13" id="KW-0812">Transmembrane</keyword>
<keyword evidence="7 12" id="KW-0132">Cell division</keyword>
<dbReference type="Gene3D" id="3.30.70.3040">
    <property type="match status" value="1"/>
</dbReference>